<protein>
    <recommendedName>
        <fullName evidence="4">MT-A70-domain-containing protein</fullName>
    </recommendedName>
</protein>
<dbReference type="PANTHER" id="PTHR12829">
    <property type="entry name" value="N6-ADENOSINE-METHYLTRANSFERASE"/>
    <property type="match status" value="1"/>
</dbReference>
<organism evidence="2 3">
    <name type="scientific">Recurvomyces mirabilis</name>
    <dbReference type="NCBI Taxonomy" id="574656"/>
    <lineage>
        <taxon>Eukaryota</taxon>
        <taxon>Fungi</taxon>
        <taxon>Dikarya</taxon>
        <taxon>Ascomycota</taxon>
        <taxon>Pezizomycotina</taxon>
        <taxon>Dothideomycetes</taxon>
        <taxon>Dothideomycetidae</taxon>
        <taxon>Mycosphaerellales</taxon>
        <taxon>Teratosphaeriaceae</taxon>
        <taxon>Recurvomyces</taxon>
    </lineage>
</organism>
<proteinExistence type="inferred from homology"/>
<dbReference type="GO" id="GO:0008168">
    <property type="term" value="F:methyltransferase activity"/>
    <property type="evidence" value="ECO:0007669"/>
    <property type="project" value="TreeGrafter"/>
</dbReference>
<evidence type="ECO:0000256" key="1">
    <source>
        <dbReference type="PROSITE-ProRule" id="PRU00489"/>
    </source>
</evidence>
<accession>A0AAE0WU02</accession>
<dbReference type="GO" id="GO:0005634">
    <property type="term" value="C:nucleus"/>
    <property type="evidence" value="ECO:0007669"/>
    <property type="project" value="TreeGrafter"/>
</dbReference>
<dbReference type="AlphaFoldDB" id="A0AAE0WU02"/>
<dbReference type="EMBL" id="JAUTXT010000005">
    <property type="protein sequence ID" value="KAK3678149.1"/>
    <property type="molecule type" value="Genomic_DNA"/>
</dbReference>
<comment type="caution">
    <text evidence="2">The sequence shown here is derived from an EMBL/GenBank/DDBJ whole genome shotgun (WGS) entry which is preliminary data.</text>
</comment>
<evidence type="ECO:0000313" key="2">
    <source>
        <dbReference type="EMBL" id="KAK3678149.1"/>
    </source>
</evidence>
<dbReference type="Proteomes" id="UP001274830">
    <property type="component" value="Unassembled WGS sequence"/>
</dbReference>
<gene>
    <name evidence="2" type="ORF">LTR78_002245</name>
</gene>
<dbReference type="PANTHER" id="PTHR12829:SF4">
    <property type="entry name" value="N(6)-ADENINE-SPECIFIC METHYLTRANSFERASE METTL4"/>
    <property type="match status" value="1"/>
</dbReference>
<dbReference type="InterPro" id="IPR007757">
    <property type="entry name" value="MT-A70-like"/>
</dbReference>
<evidence type="ECO:0000313" key="3">
    <source>
        <dbReference type="Proteomes" id="UP001274830"/>
    </source>
</evidence>
<keyword evidence="3" id="KW-1185">Reference proteome</keyword>
<name>A0AAE0WU02_9PEZI</name>
<dbReference type="PROSITE" id="PS51143">
    <property type="entry name" value="MT_A70"/>
    <property type="match status" value="1"/>
</dbReference>
<sequence length="432" mass="48439">MTSSILWQNIAKTITLIDIPQSIAAAQGAVQNPCHDELLSTNAVETPFTTNEPKTAAKIAKLTAASGDHELHERYAAILRDGLAVVKTAHERDWCLPRTFVVTSTGKRKREETDTPTVLDELVATESSSEDITVTATIADGPEYTDNYCRLAHRANQDDVSSLSASLDDKLVYNREMNQATIRMRTTSETGNIYRVPPRSSFYLGDCHSGRDFRIAIRAQAEHEDSCKDFDFILLDPPWPNRSVRRTHKTPGSTYSIAPNLNEVEDLLFGMDLDMLMADDCLVGLWITNKPAAREMVLGEGGLFASWGVQLCEEWVWLKTTIHGEPITPIEATWRKPYEVLLLGRKRCIDAAGILPVQTKIIVGVPDLHSRKPCLRELMEPLVPNKENYRALEVFARYLVAGWCSWGNECIKFNSTEHWKSRGSKRPRPSNA</sequence>
<evidence type="ECO:0008006" key="4">
    <source>
        <dbReference type="Google" id="ProtNLM"/>
    </source>
</evidence>
<dbReference type="Pfam" id="PF05063">
    <property type="entry name" value="MT-A70"/>
    <property type="match status" value="1"/>
</dbReference>
<comment type="similarity">
    <text evidence="1">Belongs to the MT-A70-like family.</text>
</comment>
<reference evidence="2" key="1">
    <citation type="submission" date="2023-07" db="EMBL/GenBank/DDBJ databases">
        <title>Black Yeasts Isolated from many extreme environments.</title>
        <authorList>
            <person name="Coleine C."/>
            <person name="Stajich J.E."/>
            <person name="Selbmann L."/>
        </authorList>
    </citation>
    <scope>NUCLEOTIDE SEQUENCE</scope>
    <source>
        <strain evidence="2">CCFEE 5485</strain>
    </source>
</reference>